<keyword evidence="3" id="KW-1185">Reference proteome</keyword>
<gene>
    <name evidence="2" type="ORF">ACFOZ1_00555</name>
</gene>
<dbReference type="RefSeq" id="WP_390194761.1">
    <property type="nucleotide sequence ID" value="NZ_JBHSDV010000001.1"/>
</dbReference>
<organism evidence="2 3">
    <name type="scientific">Gracilibacillus marinus</name>
    <dbReference type="NCBI Taxonomy" id="630535"/>
    <lineage>
        <taxon>Bacteria</taxon>
        <taxon>Bacillati</taxon>
        <taxon>Bacillota</taxon>
        <taxon>Bacilli</taxon>
        <taxon>Bacillales</taxon>
        <taxon>Bacillaceae</taxon>
        <taxon>Gracilibacillus</taxon>
    </lineage>
</organism>
<proteinExistence type="predicted"/>
<name>A0ABV8VPB3_9BACI</name>
<dbReference type="EMBL" id="JBHSDV010000001">
    <property type="protein sequence ID" value="MFC4386286.1"/>
    <property type="molecule type" value="Genomic_DNA"/>
</dbReference>
<dbReference type="Proteomes" id="UP001595880">
    <property type="component" value="Unassembled WGS sequence"/>
</dbReference>
<sequence length="40" mass="4736">MSFDFQVLKEDYLLAFLLIGGLSYIVILLFFIIVYVFRKS</sequence>
<comment type="caution">
    <text evidence="2">The sequence shown here is derived from an EMBL/GenBank/DDBJ whole genome shotgun (WGS) entry which is preliminary data.</text>
</comment>
<keyword evidence="1" id="KW-1133">Transmembrane helix</keyword>
<accession>A0ABV8VPB3</accession>
<evidence type="ECO:0000313" key="2">
    <source>
        <dbReference type="EMBL" id="MFC4386286.1"/>
    </source>
</evidence>
<evidence type="ECO:0000313" key="3">
    <source>
        <dbReference type="Proteomes" id="UP001595880"/>
    </source>
</evidence>
<keyword evidence="1" id="KW-0472">Membrane</keyword>
<keyword evidence="1" id="KW-0812">Transmembrane</keyword>
<evidence type="ECO:0000256" key="1">
    <source>
        <dbReference type="SAM" id="Phobius"/>
    </source>
</evidence>
<reference evidence="3" key="1">
    <citation type="journal article" date="2019" name="Int. J. Syst. Evol. Microbiol.">
        <title>The Global Catalogue of Microorganisms (GCM) 10K type strain sequencing project: providing services to taxonomists for standard genome sequencing and annotation.</title>
        <authorList>
            <consortium name="The Broad Institute Genomics Platform"/>
            <consortium name="The Broad Institute Genome Sequencing Center for Infectious Disease"/>
            <person name="Wu L."/>
            <person name="Ma J."/>
        </authorList>
    </citation>
    <scope>NUCLEOTIDE SEQUENCE [LARGE SCALE GENOMIC DNA]</scope>
    <source>
        <strain evidence="3">KACC 14058</strain>
    </source>
</reference>
<protein>
    <submittedName>
        <fullName evidence="2">Uncharacterized protein</fullName>
    </submittedName>
</protein>
<feature type="transmembrane region" description="Helical" evidence="1">
    <location>
        <begin position="12"/>
        <end position="37"/>
    </location>
</feature>